<evidence type="ECO:0000313" key="2">
    <source>
        <dbReference type="EMBL" id="CAB5058123.1"/>
    </source>
</evidence>
<dbReference type="PANTHER" id="PTHR45982">
    <property type="entry name" value="REGULATOR OF CHROMOSOME CONDENSATION"/>
    <property type="match status" value="1"/>
</dbReference>
<name>A0A6J7TWS6_9ZZZZ</name>
<dbReference type="EMBL" id="CAFBPN010000035">
    <property type="protein sequence ID" value="CAB5019974.1"/>
    <property type="molecule type" value="Genomic_DNA"/>
</dbReference>
<dbReference type="Gene3D" id="2.130.10.30">
    <property type="entry name" value="Regulator of chromosome condensation 1/beta-lactamase-inhibitor protein II"/>
    <property type="match status" value="2"/>
</dbReference>
<dbReference type="EMBL" id="CAFBQU010000001">
    <property type="protein sequence ID" value="CAB5058123.1"/>
    <property type="molecule type" value="Genomic_DNA"/>
</dbReference>
<dbReference type="AlphaFoldDB" id="A0A6J7TWS6"/>
<dbReference type="PRINTS" id="PR00633">
    <property type="entry name" value="RCCNDNSATION"/>
</dbReference>
<dbReference type="PANTHER" id="PTHR45982:SF1">
    <property type="entry name" value="REGULATOR OF CHROMOSOME CONDENSATION"/>
    <property type="match status" value="1"/>
</dbReference>
<dbReference type="InterPro" id="IPR009091">
    <property type="entry name" value="RCC1/BLIP-II"/>
</dbReference>
<dbReference type="Pfam" id="PF00415">
    <property type="entry name" value="RCC1"/>
    <property type="match status" value="1"/>
</dbReference>
<dbReference type="GO" id="GO:0005085">
    <property type="term" value="F:guanyl-nucleotide exchange factor activity"/>
    <property type="evidence" value="ECO:0007669"/>
    <property type="project" value="TreeGrafter"/>
</dbReference>
<proteinExistence type="predicted"/>
<protein>
    <submittedName>
        <fullName evidence="2">Unannotated protein</fullName>
    </submittedName>
</protein>
<dbReference type="GO" id="GO:0005737">
    <property type="term" value="C:cytoplasm"/>
    <property type="evidence" value="ECO:0007669"/>
    <property type="project" value="TreeGrafter"/>
</dbReference>
<sequence>MLFLRRIVVSTLSLVAVCVAPIQVRADSGEALTSQQNAAGQLSLGGSFSCVLVSGAVYCWGDNHSAQLGQPSTVFSSAVPVAVPQISTATQISAGENHTCAVLANGSVVCWGLNFNLQLGQVGVPKNATPTAVAGISGATAVSSGSLHSCAIVAAGAVKCWGGGASGQLGSGTSDSATPISVPGVSGATAISVGAEHSCAVVTNGGVKCWGSETDGELGNGLPDNETQQGPVSVVYDSNGQVLTGAVGITSSTNSSCALMSNQHAYCWGSTMFNELGNDPQVSPRINSAKEFKSPETWQAVTDITHISAGEYYTCIIRNNGVPYCLGDNLSGELGDGTDNYSMFPTLQNIVGVPAAAVITTSRGHTCSMSTQLAVMCWGTGNSGQIGNGSIDDSYTPVAVTGVAPQTISFGALAGKALGDAPFTLSATASSGAAVSFSSSTTSVCTVSGVTITLVGAGTCSIVASRAPSGIYAAATSVTQSFTVSGGKPVVSTGTATTQSIKATMRGTVNPGGIDTSVVFVYGKDSKLVGVTSTTAVTKTGTTSEEVSTVVSDLSTNTTYYYRIEATNALGKSVGDIISFTTKRPEGVTINDEDEFTKSTKVTVSVVGPTTAVSALVSNDGSFRTTKTFDLVEGAADISWTLLATRDGSYTKVVYVRFQSKFGTKLSDSTDDIIVDTSKPVLDSASAKASSAFSGAVSIAAVKAGGAKITVKAKDSISGAGFVEVRSAANKKSTVVAFKKSPTKVKVMGMPRVTSDTVSVNTTAKRLQVRVLDKAGNASSWSWLIVR</sequence>
<dbReference type="InterPro" id="IPR051553">
    <property type="entry name" value="Ran_GTPase-activating"/>
</dbReference>
<reference evidence="2" key="1">
    <citation type="submission" date="2020-05" db="EMBL/GenBank/DDBJ databases">
        <authorList>
            <person name="Chiriac C."/>
            <person name="Salcher M."/>
            <person name="Ghai R."/>
            <person name="Kavagutti S V."/>
        </authorList>
    </citation>
    <scope>NUCLEOTIDE SEQUENCE</scope>
</reference>
<organism evidence="2">
    <name type="scientific">freshwater metagenome</name>
    <dbReference type="NCBI Taxonomy" id="449393"/>
    <lineage>
        <taxon>unclassified sequences</taxon>
        <taxon>metagenomes</taxon>
        <taxon>ecological metagenomes</taxon>
    </lineage>
</organism>
<evidence type="ECO:0000313" key="1">
    <source>
        <dbReference type="EMBL" id="CAB5019974.1"/>
    </source>
</evidence>
<dbReference type="InterPro" id="IPR000408">
    <property type="entry name" value="Reg_chr_condens"/>
</dbReference>
<gene>
    <name evidence="1" type="ORF">UFOPK4098_00803</name>
    <name evidence="2" type="ORF">UFOPK4347_00078</name>
</gene>
<dbReference type="Pfam" id="PF13540">
    <property type="entry name" value="RCC1_2"/>
    <property type="match status" value="2"/>
</dbReference>
<dbReference type="SUPFAM" id="SSF50985">
    <property type="entry name" value="RCC1/BLIP-II"/>
    <property type="match status" value="1"/>
</dbReference>
<dbReference type="PROSITE" id="PS50012">
    <property type="entry name" value="RCC1_3"/>
    <property type="match status" value="4"/>
</dbReference>
<accession>A0A6J7TWS6</accession>